<dbReference type="Proteomes" id="UP000653454">
    <property type="component" value="Unassembled WGS sequence"/>
</dbReference>
<accession>A0A8S4FTL8</accession>
<evidence type="ECO:0000313" key="3">
    <source>
        <dbReference type="Proteomes" id="UP000653454"/>
    </source>
</evidence>
<comment type="caution">
    <text evidence="2">The sequence shown here is derived from an EMBL/GenBank/DDBJ whole genome shotgun (WGS) entry which is preliminary data.</text>
</comment>
<feature type="region of interest" description="Disordered" evidence="1">
    <location>
        <begin position="63"/>
        <end position="92"/>
    </location>
</feature>
<dbReference type="AlphaFoldDB" id="A0A8S4FTL8"/>
<evidence type="ECO:0000313" key="2">
    <source>
        <dbReference type="EMBL" id="CAG9131716.1"/>
    </source>
</evidence>
<sequence length="168" mass="18503">MRQGDVITQKLKTDALEDVFKTLDWNGHMSHLRCADYIVNMAECLPELNWMLNKAKSAMSAAAFPDSQHTEHSDSDAPQSNADSLNSLLQNRDEDSREDKCVDVECLENQCSLNCEDGGAGSQRRAVCCSPSLERQASVTGVEAATSGVKSQRATTARTSELHRGYYE</sequence>
<proteinExistence type="predicted"/>
<reference evidence="2" key="1">
    <citation type="submission" date="2020-11" db="EMBL/GenBank/DDBJ databases">
        <authorList>
            <person name="Whiteford S."/>
        </authorList>
    </citation>
    <scope>NUCLEOTIDE SEQUENCE</scope>
</reference>
<feature type="compositionally biased region" description="Polar residues" evidence="1">
    <location>
        <begin position="148"/>
        <end position="159"/>
    </location>
</feature>
<feature type="compositionally biased region" description="Polar residues" evidence="1">
    <location>
        <begin position="76"/>
        <end position="90"/>
    </location>
</feature>
<keyword evidence="3" id="KW-1185">Reference proteome</keyword>
<feature type="region of interest" description="Disordered" evidence="1">
    <location>
        <begin position="140"/>
        <end position="168"/>
    </location>
</feature>
<evidence type="ECO:0000256" key="1">
    <source>
        <dbReference type="SAM" id="MobiDB-lite"/>
    </source>
</evidence>
<name>A0A8S4FTL8_PLUXY</name>
<gene>
    <name evidence="2" type="ORF">PLXY2_LOCUS10427</name>
</gene>
<organism evidence="2 3">
    <name type="scientific">Plutella xylostella</name>
    <name type="common">Diamondback moth</name>
    <name type="synonym">Plutella maculipennis</name>
    <dbReference type="NCBI Taxonomy" id="51655"/>
    <lineage>
        <taxon>Eukaryota</taxon>
        <taxon>Metazoa</taxon>
        <taxon>Ecdysozoa</taxon>
        <taxon>Arthropoda</taxon>
        <taxon>Hexapoda</taxon>
        <taxon>Insecta</taxon>
        <taxon>Pterygota</taxon>
        <taxon>Neoptera</taxon>
        <taxon>Endopterygota</taxon>
        <taxon>Lepidoptera</taxon>
        <taxon>Glossata</taxon>
        <taxon>Ditrysia</taxon>
        <taxon>Yponomeutoidea</taxon>
        <taxon>Plutellidae</taxon>
        <taxon>Plutella</taxon>
    </lineage>
</organism>
<dbReference type="EMBL" id="CAJHNJ030000046">
    <property type="protein sequence ID" value="CAG9131716.1"/>
    <property type="molecule type" value="Genomic_DNA"/>
</dbReference>
<protein>
    <submittedName>
        <fullName evidence="2">(diamondback moth) hypothetical protein</fullName>
    </submittedName>
</protein>